<evidence type="ECO:0000313" key="3">
    <source>
        <dbReference type="Proteomes" id="UP000176244"/>
    </source>
</evidence>
<reference evidence="2 3" key="1">
    <citation type="submission" date="2015-09" db="EMBL/GenBank/DDBJ databases">
        <title>Genome sequence of Acetobacterium wieringae DSM 1911.</title>
        <authorList>
            <person name="Poehlein A."/>
            <person name="Bengelsdorf F.R."/>
            <person name="Schiel-Bengelsdorf B."/>
            <person name="Duerre P."/>
            <person name="Daniel R."/>
        </authorList>
    </citation>
    <scope>NUCLEOTIDE SEQUENCE [LARGE SCALE GENOMIC DNA]</scope>
    <source>
        <strain evidence="2 3">DSM 1911</strain>
    </source>
</reference>
<dbReference type="InterPro" id="IPR010982">
    <property type="entry name" value="Lambda_DNA-bd_dom_sf"/>
</dbReference>
<name>A0A1F2PH88_9FIRM</name>
<dbReference type="SMART" id="SM00530">
    <property type="entry name" value="HTH_XRE"/>
    <property type="match status" value="1"/>
</dbReference>
<organism evidence="2 3">
    <name type="scientific">Acetobacterium wieringae</name>
    <dbReference type="NCBI Taxonomy" id="52694"/>
    <lineage>
        <taxon>Bacteria</taxon>
        <taxon>Bacillati</taxon>
        <taxon>Bacillota</taxon>
        <taxon>Clostridia</taxon>
        <taxon>Eubacteriales</taxon>
        <taxon>Eubacteriaceae</taxon>
        <taxon>Acetobacterium</taxon>
    </lineage>
</organism>
<dbReference type="RefSeq" id="WP_070371478.1">
    <property type="nucleotide sequence ID" value="NZ_LKEU01000031.1"/>
</dbReference>
<dbReference type="PROSITE" id="PS50943">
    <property type="entry name" value="HTH_CROC1"/>
    <property type="match status" value="1"/>
</dbReference>
<dbReference type="EMBL" id="LKEU01000031">
    <property type="protein sequence ID" value="OFV70415.1"/>
    <property type="molecule type" value="Genomic_DNA"/>
</dbReference>
<dbReference type="OrthoDB" id="1776793at2"/>
<sequence length="506" mass="57788">MSLLSQRIGELISESGETVLALAEMGNINRTTLQRVKSGERLPTRAMLKKLIRVLRLSPTEAAELEKLWAIAQVGEGIYANRQKIVELIETISELTEYKIPYSKELKSRDDKKDPDEQPPAMQIVCGEKQVLSLIEKSIDQELSKQVKPTIKLTIPYTFSAVYDYLFMQLLGNKKTLDLADVLCLRREAGDTAADPMLGALKHLIALTLLDNVNYSSYSYTLETNTGVSGPEMSALFPYFIITSTVVITISRDLSQAVRYHDPAFVRLYSDCFAEILASTRPFILESNNLFAVFDLDRKFKVEMVVEPLPCIAYYTDRDLLEAKLNKDFPYYEPLLEAVDRYFNYFRQVSTGMLNVFSLKNLRQFMDDGNLVFPEEIYHRLTPSERLMILQQVRDDLFFERRRLFAVDDQKLFLNQAVEFIYESCDCLRLVLHYRIAGRIVYKTIELREALVIAAFKEFFLSLPDSDYVLPTETTLAQLDALLAEYAPAADPNLTKPLVIVAQTGV</sequence>
<dbReference type="STRING" id="52694.ACWI_21960"/>
<gene>
    <name evidence="2" type="ORF">ACWI_21960</name>
</gene>
<dbReference type="AlphaFoldDB" id="A0A1F2PH88"/>
<evidence type="ECO:0000259" key="1">
    <source>
        <dbReference type="PROSITE" id="PS50943"/>
    </source>
</evidence>
<dbReference type="Pfam" id="PF01381">
    <property type="entry name" value="HTH_3"/>
    <property type="match status" value="1"/>
</dbReference>
<dbReference type="CDD" id="cd00093">
    <property type="entry name" value="HTH_XRE"/>
    <property type="match status" value="1"/>
</dbReference>
<dbReference type="SUPFAM" id="SSF47413">
    <property type="entry name" value="lambda repressor-like DNA-binding domains"/>
    <property type="match status" value="1"/>
</dbReference>
<dbReference type="InterPro" id="IPR001387">
    <property type="entry name" value="Cro/C1-type_HTH"/>
</dbReference>
<feature type="domain" description="HTH cro/C1-type" evidence="1">
    <location>
        <begin position="21"/>
        <end position="62"/>
    </location>
</feature>
<accession>A0A1F2PH88</accession>
<protein>
    <recommendedName>
        <fullName evidence="1">HTH cro/C1-type domain-containing protein</fullName>
    </recommendedName>
</protein>
<comment type="caution">
    <text evidence="2">The sequence shown here is derived from an EMBL/GenBank/DDBJ whole genome shotgun (WGS) entry which is preliminary data.</text>
</comment>
<dbReference type="Gene3D" id="1.10.260.40">
    <property type="entry name" value="lambda repressor-like DNA-binding domains"/>
    <property type="match status" value="1"/>
</dbReference>
<dbReference type="GO" id="GO:0003677">
    <property type="term" value="F:DNA binding"/>
    <property type="evidence" value="ECO:0007669"/>
    <property type="project" value="InterPro"/>
</dbReference>
<proteinExistence type="predicted"/>
<dbReference type="Proteomes" id="UP000176244">
    <property type="component" value="Unassembled WGS sequence"/>
</dbReference>
<evidence type="ECO:0000313" key="2">
    <source>
        <dbReference type="EMBL" id="OFV70415.1"/>
    </source>
</evidence>